<evidence type="ECO:0000313" key="5">
    <source>
        <dbReference type="Proteomes" id="UP000257109"/>
    </source>
</evidence>
<organism evidence="4 5">
    <name type="scientific">Mucuna pruriens</name>
    <name type="common">Velvet bean</name>
    <name type="synonym">Dolichos pruriens</name>
    <dbReference type="NCBI Taxonomy" id="157652"/>
    <lineage>
        <taxon>Eukaryota</taxon>
        <taxon>Viridiplantae</taxon>
        <taxon>Streptophyta</taxon>
        <taxon>Embryophyta</taxon>
        <taxon>Tracheophyta</taxon>
        <taxon>Spermatophyta</taxon>
        <taxon>Magnoliopsida</taxon>
        <taxon>eudicotyledons</taxon>
        <taxon>Gunneridae</taxon>
        <taxon>Pentapetalae</taxon>
        <taxon>rosids</taxon>
        <taxon>fabids</taxon>
        <taxon>Fabales</taxon>
        <taxon>Fabaceae</taxon>
        <taxon>Papilionoideae</taxon>
        <taxon>50 kb inversion clade</taxon>
        <taxon>NPAAA clade</taxon>
        <taxon>indigoferoid/millettioid clade</taxon>
        <taxon>Phaseoleae</taxon>
        <taxon>Mucuna</taxon>
    </lineage>
</organism>
<evidence type="ECO:0000313" key="4">
    <source>
        <dbReference type="EMBL" id="RDY14851.1"/>
    </source>
</evidence>
<accession>A0A371IIG0</accession>
<dbReference type="OrthoDB" id="1730143at2759"/>
<feature type="non-terminal residue" evidence="4">
    <location>
        <position position="1"/>
    </location>
</feature>
<protein>
    <recommendedName>
        <fullName evidence="2">HECT-type E3 ubiquitin transferase</fullName>
        <ecNumber evidence="2">2.3.2.26</ecNumber>
    </recommendedName>
</protein>
<dbReference type="EMBL" id="QJKJ01000002">
    <property type="protein sequence ID" value="RDY14851.1"/>
    <property type="molecule type" value="Genomic_DNA"/>
</dbReference>
<evidence type="ECO:0000256" key="3">
    <source>
        <dbReference type="ARBA" id="ARBA00022679"/>
    </source>
</evidence>
<dbReference type="AlphaFoldDB" id="A0A371IIG0"/>
<dbReference type="STRING" id="157652.A0A371IIG0"/>
<dbReference type="PANTHER" id="PTHR45700:SF6">
    <property type="entry name" value="E3 UBIQUITIN-PROTEIN LIGASE UPL6"/>
    <property type="match status" value="1"/>
</dbReference>
<dbReference type="GO" id="GO:0006511">
    <property type="term" value="P:ubiquitin-dependent protein catabolic process"/>
    <property type="evidence" value="ECO:0007669"/>
    <property type="project" value="TreeGrafter"/>
</dbReference>
<dbReference type="EC" id="2.3.2.26" evidence="2"/>
<keyword evidence="3" id="KW-0808">Transferase</keyword>
<reference evidence="4" key="1">
    <citation type="submission" date="2018-05" db="EMBL/GenBank/DDBJ databases">
        <title>Draft genome of Mucuna pruriens seed.</title>
        <authorList>
            <person name="Nnadi N.E."/>
            <person name="Vos R."/>
            <person name="Hasami M.H."/>
            <person name="Devisetty U.K."/>
            <person name="Aguiy J.C."/>
        </authorList>
    </citation>
    <scope>NUCLEOTIDE SEQUENCE [LARGE SCALE GENOMIC DNA]</scope>
    <source>
        <strain evidence="4">JCA_2017</strain>
    </source>
</reference>
<evidence type="ECO:0000256" key="2">
    <source>
        <dbReference type="ARBA" id="ARBA00012485"/>
    </source>
</evidence>
<name>A0A371IIG0_MUCPR</name>
<dbReference type="Proteomes" id="UP000257109">
    <property type="component" value="Unassembled WGS sequence"/>
</dbReference>
<proteinExistence type="predicted"/>
<dbReference type="CDD" id="cd23767">
    <property type="entry name" value="IQCD"/>
    <property type="match status" value="1"/>
</dbReference>
<comment type="caution">
    <text evidence="4">The sequence shown here is derived from an EMBL/GenBank/DDBJ whole genome shotgun (WGS) entry which is preliminary data.</text>
</comment>
<dbReference type="GO" id="GO:0000209">
    <property type="term" value="P:protein polyubiquitination"/>
    <property type="evidence" value="ECO:0007669"/>
    <property type="project" value="InterPro"/>
</dbReference>
<dbReference type="InterPro" id="IPR044611">
    <property type="entry name" value="E3A/B/C-like"/>
</dbReference>
<dbReference type="PANTHER" id="PTHR45700">
    <property type="entry name" value="UBIQUITIN-PROTEIN LIGASE E3C"/>
    <property type="match status" value="1"/>
</dbReference>
<gene>
    <name evidence="4" type="primary">UPL6</name>
    <name evidence="4" type="ORF">CR513_00010</name>
</gene>
<dbReference type="GO" id="GO:0061630">
    <property type="term" value="F:ubiquitin protein ligase activity"/>
    <property type="evidence" value="ECO:0007669"/>
    <property type="project" value="UniProtKB-EC"/>
</dbReference>
<sequence length="301" mass="35161">GANWAILRRNRISMFFSGDSSTRKRVDLGGRSSKERDRKNLLEQTRLERNRRLWLRRQNSAALTIQKCFRGRKIVRTEQSKLREKFLIIYGKNCQNLDRNAFGPDSDFLRQFLYFFNAENIDDFLILVQICRLLQQFVQESGDVVRLFAGMDYSSTCALVNYRVKQFVYTCIRAVHQNRLLDSKNLLSWKQQVKGIIRSQNVHRFLVNSTIPSRYLTEQDHESVNVRSCQHRSELKSIVKGDLMVEEYLARIQAIVEVMLLSHEAKIEKSKKAVLAELVSINVAQATPSQEPPVYESYDYN</sequence>
<comment type="catalytic activity">
    <reaction evidence="1">
        <text>S-ubiquitinyl-[E2 ubiquitin-conjugating enzyme]-L-cysteine + [acceptor protein]-L-lysine = [E2 ubiquitin-conjugating enzyme]-L-cysteine + N(6)-ubiquitinyl-[acceptor protein]-L-lysine.</text>
        <dbReference type="EC" id="2.3.2.26"/>
    </reaction>
</comment>
<keyword evidence="5" id="KW-1185">Reference proteome</keyword>
<evidence type="ECO:0000256" key="1">
    <source>
        <dbReference type="ARBA" id="ARBA00000885"/>
    </source>
</evidence>